<keyword evidence="3" id="KW-1185">Reference proteome</keyword>
<dbReference type="InterPro" id="IPR029032">
    <property type="entry name" value="AhpD-like"/>
</dbReference>
<dbReference type="EMBL" id="CATWAF010000006">
    <property type="protein sequence ID" value="CAJ0704547.1"/>
    <property type="molecule type" value="Genomic_DNA"/>
</dbReference>
<reference evidence="2 3" key="1">
    <citation type="submission" date="2023-07" db="EMBL/GenBank/DDBJ databases">
        <authorList>
            <person name="Peeters C."/>
        </authorList>
    </citation>
    <scope>NUCLEOTIDE SEQUENCE [LARGE SCALE GENOMIC DNA]</scope>
    <source>
        <strain evidence="2 3">LMG 18091</strain>
    </source>
</reference>
<comment type="caution">
    <text evidence="2">The sequence shown here is derived from an EMBL/GenBank/DDBJ whole genome shotgun (WGS) entry which is preliminary data.</text>
</comment>
<dbReference type="SUPFAM" id="SSF69118">
    <property type="entry name" value="AhpD-like"/>
    <property type="match status" value="1"/>
</dbReference>
<dbReference type="Gene3D" id="1.20.1290.10">
    <property type="entry name" value="AhpD-like"/>
    <property type="match status" value="1"/>
</dbReference>
<evidence type="ECO:0000313" key="2">
    <source>
        <dbReference type="EMBL" id="CAJ0704547.1"/>
    </source>
</evidence>
<evidence type="ECO:0008006" key="4">
    <source>
        <dbReference type="Google" id="ProtNLM"/>
    </source>
</evidence>
<evidence type="ECO:0000256" key="1">
    <source>
        <dbReference type="SAM" id="SignalP"/>
    </source>
</evidence>
<dbReference type="AlphaFoldDB" id="A0AAD2ET93"/>
<sequence>MRNVLTLLSTAALVLMTSAHAAGRLPTIPPDKYDAEQAKAAQDFQAARKVPVFGPFEPLMHSPEVMSQTRAMGDYLRYHSAIGNTLSELVILVTAREWSQDYEWYVHHPIALKAGIKPGIADAIADGRRPTGMSEDEEIVYDFTTELIRNKRVADGTYALAEKRFGNKGIVDMTGICGYYTLLAMEMNVAQYPVPKNAAKLARFPEP</sequence>
<gene>
    <name evidence="2" type="ORF">LMG18091_04209</name>
</gene>
<dbReference type="Proteomes" id="UP001189915">
    <property type="component" value="Unassembled WGS sequence"/>
</dbReference>
<feature type="chain" id="PRO_5042055593" description="4-carboxy muconolactone decarboxylase" evidence="1">
    <location>
        <begin position="22"/>
        <end position="207"/>
    </location>
</feature>
<protein>
    <recommendedName>
        <fullName evidence="4">4-carboxy muconolactone decarboxylase</fullName>
    </recommendedName>
</protein>
<evidence type="ECO:0000313" key="3">
    <source>
        <dbReference type="Proteomes" id="UP001189915"/>
    </source>
</evidence>
<accession>A0AAD2ET93</accession>
<name>A0AAD2ET93_9RALS</name>
<organism evidence="2 3">
    <name type="scientific">Ralstonia wenshanensis</name>
    <dbReference type="NCBI Taxonomy" id="2842456"/>
    <lineage>
        <taxon>Bacteria</taxon>
        <taxon>Pseudomonadati</taxon>
        <taxon>Pseudomonadota</taxon>
        <taxon>Betaproteobacteria</taxon>
        <taxon>Burkholderiales</taxon>
        <taxon>Burkholderiaceae</taxon>
        <taxon>Ralstonia</taxon>
    </lineage>
</organism>
<keyword evidence="1" id="KW-0732">Signal</keyword>
<dbReference type="PANTHER" id="PTHR34846:SF11">
    <property type="entry name" value="4-CARBOXYMUCONOLACTONE DECARBOXYLASE FAMILY PROTEIN (AFU_ORTHOLOGUE AFUA_6G11590)"/>
    <property type="match status" value="1"/>
</dbReference>
<dbReference type="PANTHER" id="PTHR34846">
    <property type="entry name" value="4-CARBOXYMUCONOLACTONE DECARBOXYLASE FAMILY PROTEIN (AFU_ORTHOLOGUE AFUA_6G11590)"/>
    <property type="match status" value="1"/>
</dbReference>
<feature type="signal peptide" evidence="1">
    <location>
        <begin position="1"/>
        <end position="21"/>
    </location>
</feature>
<proteinExistence type="predicted"/>
<dbReference type="RefSeq" id="WP_316871328.1">
    <property type="nucleotide sequence ID" value="NZ_CATWAF010000006.1"/>
</dbReference>